<evidence type="ECO:0000313" key="2">
    <source>
        <dbReference type="Proteomes" id="UP001208938"/>
    </source>
</evidence>
<comment type="caution">
    <text evidence="1">The sequence shown here is derived from an EMBL/GenBank/DDBJ whole genome shotgun (WGS) entry which is preliminary data.</text>
</comment>
<reference evidence="1 2" key="1">
    <citation type="submission" date="2022-10" db="EMBL/GenBank/DDBJ databases">
        <title>Pararhodobacter sp. nov., isolated from marine algae.</title>
        <authorList>
            <person name="Choi B.J."/>
            <person name="Kim J.M."/>
            <person name="Lee J.K."/>
            <person name="Choi D.G."/>
            <person name="Jeon C.O."/>
        </authorList>
    </citation>
    <scope>NUCLEOTIDE SEQUENCE [LARGE SCALE GENOMIC DNA]</scope>
    <source>
        <strain evidence="1 2">ZQ420</strain>
    </source>
</reference>
<name>A0ABT3GWM3_9RHOB</name>
<accession>A0ABT3GWM3</accession>
<proteinExistence type="predicted"/>
<dbReference type="InterPro" id="IPR009593">
    <property type="entry name" value="DUF1203"/>
</dbReference>
<dbReference type="EMBL" id="JAPDFL010000001">
    <property type="protein sequence ID" value="MCW1931921.1"/>
    <property type="molecule type" value="Genomic_DNA"/>
</dbReference>
<protein>
    <submittedName>
        <fullName evidence="1">DUF1203 domain-containing protein</fullName>
    </submittedName>
</protein>
<dbReference type="PIRSF" id="PIRSF034110">
    <property type="entry name" value="DUF1203"/>
    <property type="match status" value="1"/>
</dbReference>
<evidence type="ECO:0000313" key="1">
    <source>
        <dbReference type="EMBL" id="MCW1931921.1"/>
    </source>
</evidence>
<sequence length="159" mass="17224">MHPIFLPLSAATVAHYRRGGLDSNGQPPERRIVQPGDGVPCRHTLEYLPEGSAYLVVGHRPFEGLNPYTETGPLFLAADEAVPGAVPSSALPPFLTAPSYLVRGYSADERIVYGTGAVTPTERIIERCADLLARDDIAFVHIRSASNNCYHVRVERSAG</sequence>
<dbReference type="Proteomes" id="UP001208938">
    <property type="component" value="Unassembled WGS sequence"/>
</dbReference>
<keyword evidence="2" id="KW-1185">Reference proteome</keyword>
<dbReference type="Pfam" id="PF06718">
    <property type="entry name" value="DUF1203"/>
    <property type="match status" value="1"/>
</dbReference>
<gene>
    <name evidence="1" type="ORF">OKW52_06500</name>
</gene>
<dbReference type="RefSeq" id="WP_264504998.1">
    <property type="nucleotide sequence ID" value="NZ_JAPDFL010000001.1"/>
</dbReference>
<organism evidence="1 2">
    <name type="scientific">Pararhodobacter zhoushanensis</name>
    <dbReference type="NCBI Taxonomy" id="2479545"/>
    <lineage>
        <taxon>Bacteria</taxon>
        <taxon>Pseudomonadati</taxon>
        <taxon>Pseudomonadota</taxon>
        <taxon>Alphaproteobacteria</taxon>
        <taxon>Rhodobacterales</taxon>
        <taxon>Paracoccaceae</taxon>
        <taxon>Pararhodobacter</taxon>
    </lineage>
</organism>